<dbReference type="EMBL" id="JBHRYO010000002">
    <property type="protein sequence ID" value="MFC3757581.1"/>
    <property type="molecule type" value="Genomic_DNA"/>
</dbReference>
<name>A0ABV7XZ56_9FLAO</name>
<sequence length="480" mass="50487">MKKIILSAGIIMIAVSNVNAQAGINTSNPKTTMDVSAKRDNTGNITDNTQLIGLQAPRLTLGELTANTGTYGVDQKGALIYITDISTGNKNGTRVNIDAIAYYFFDGALWQKVNNGNPNNIYTSNGTITTNRIVTMADKTLAFTSAATTGTSHFTVDGSTLNVDAVNNRVGVNASSPSSILNTINPTGGDLTDVIAAGINNCGVPCGQNNARNVVIYNNNPTNSSAGSIDFVSSSASTGLSGASIKGIDRDVTNNFSGISLQTRGDTNGLQDRVIIKSTGNVGIATTDAPTEKLDVNGNVRIRGLINGSDAVTFPRSIVAKADGTLGYSSISVSSFQLIIPPHNQFVNDFTNHSSTAYDSDGWWVISKTSTAASATFTTTGSGFTGSSSPYTTTATNLTPARMTVVYEYQGNAFADPGKIYPQLTTGNNLSYPDVYNPSFIKLETVGGKTRMTVSIVRSENMLNSWAGSFLLNTLFVVKI</sequence>
<feature type="signal peptide" evidence="1">
    <location>
        <begin position="1"/>
        <end position="22"/>
    </location>
</feature>
<evidence type="ECO:0000313" key="3">
    <source>
        <dbReference type="Proteomes" id="UP001595735"/>
    </source>
</evidence>
<dbReference type="RefSeq" id="WP_378170486.1">
    <property type="nucleotide sequence ID" value="NZ_JBHRYO010000002.1"/>
</dbReference>
<organism evidence="2 3">
    <name type="scientific">Chryseobacterium tructae</name>
    <dbReference type="NCBI Taxonomy" id="1037380"/>
    <lineage>
        <taxon>Bacteria</taxon>
        <taxon>Pseudomonadati</taxon>
        <taxon>Bacteroidota</taxon>
        <taxon>Flavobacteriia</taxon>
        <taxon>Flavobacteriales</taxon>
        <taxon>Weeksellaceae</taxon>
        <taxon>Chryseobacterium group</taxon>
        <taxon>Chryseobacterium</taxon>
    </lineage>
</organism>
<keyword evidence="1" id="KW-0732">Signal</keyword>
<dbReference type="Proteomes" id="UP001595735">
    <property type="component" value="Unassembled WGS sequence"/>
</dbReference>
<evidence type="ECO:0000313" key="2">
    <source>
        <dbReference type="EMBL" id="MFC3757581.1"/>
    </source>
</evidence>
<feature type="chain" id="PRO_5047420739" evidence="1">
    <location>
        <begin position="23"/>
        <end position="480"/>
    </location>
</feature>
<keyword evidence="3" id="KW-1185">Reference proteome</keyword>
<protein>
    <submittedName>
        <fullName evidence="2">Uncharacterized protein</fullName>
    </submittedName>
</protein>
<reference evidence="3" key="1">
    <citation type="journal article" date="2019" name="Int. J. Syst. Evol. Microbiol.">
        <title>The Global Catalogue of Microorganisms (GCM) 10K type strain sequencing project: providing services to taxonomists for standard genome sequencing and annotation.</title>
        <authorList>
            <consortium name="The Broad Institute Genomics Platform"/>
            <consortium name="The Broad Institute Genome Sequencing Center for Infectious Disease"/>
            <person name="Wu L."/>
            <person name="Ma J."/>
        </authorList>
    </citation>
    <scope>NUCLEOTIDE SEQUENCE [LARGE SCALE GENOMIC DNA]</scope>
    <source>
        <strain evidence="3">CECT 7798</strain>
    </source>
</reference>
<proteinExistence type="predicted"/>
<comment type="caution">
    <text evidence="2">The sequence shown here is derived from an EMBL/GenBank/DDBJ whole genome shotgun (WGS) entry which is preliminary data.</text>
</comment>
<gene>
    <name evidence="2" type="ORF">ACFONJ_16500</name>
</gene>
<accession>A0ABV7XZ56</accession>
<evidence type="ECO:0000256" key="1">
    <source>
        <dbReference type="SAM" id="SignalP"/>
    </source>
</evidence>